<comment type="caution">
    <text evidence="3">The sequence shown here is derived from an EMBL/GenBank/DDBJ whole genome shotgun (WGS) entry which is preliminary data.</text>
</comment>
<keyword evidence="1" id="KW-0472">Membrane</keyword>
<dbReference type="PANTHER" id="PTHR43630">
    <property type="entry name" value="POLY-BETA-1,6-N-ACETYL-D-GLUCOSAMINE SYNTHASE"/>
    <property type="match status" value="1"/>
</dbReference>
<keyword evidence="1" id="KW-1133">Transmembrane helix</keyword>
<feature type="domain" description="Glycosyltransferase 2-like" evidence="2">
    <location>
        <begin position="5"/>
        <end position="136"/>
    </location>
</feature>
<dbReference type="PANTHER" id="PTHR43630:SF2">
    <property type="entry name" value="GLYCOSYLTRANSFERASE"/>
    <property type="match status" value="1"/>
</dbReference>
<dbReference type="InterPro" id="IPR001173">
    <property type="entry name" value="Glyco_trans_2-like"/>
</dbReference>
<name>A0A1F7GX74_9BACT</name>
<evidence type="ECO:0000256" key="1">
    <source>
        <dbReference type="SAM" id="Phobius"/>
    </source>
</evidence>
<evidence type="ECO:0000259" key="2">
    <source>
        <dbReference type="Pfam" id="PF00535"/>
    </source>
</evidence>
<evidence type="ECO:0000313" key="3">
    <source>
        <dbReference type="EMBL" id="OGK23435.1"/>
    </source>
</evidence>
<dbReference type="EMBL" id="MFZO01000047">
    <property type="protein sequence ID" value="OGK23435.1"/>
    <property type="molecule type" value="Genomic_DNA"/>
</dbReference>
<dbReference type="Proteomes" id="UP000177913">
    <property type="component" value="Unassembled WGS sequence"/>
</dbReference>
<sequence length="304" mass="36339">MIPISVIIVVKNNPPHFFETLESIKSFVSEIIIGDIDIGNDYRKRLLENKKVKIIPLPSTVTFADLIKEDLKKQAKGEFILYLDPDEIFPVKIISYLLSNINKFDYYSFPRKNIIFNKWIQHSRWWPDYQLRLFKKNSVIWPKELHPIPRGEGKEFRFEAKEENAILHYNYDNLDQYFEKGIRYAKSEADSLIKRKGKYTLTQTLQKASSEFVSRFFALEGYKDGMHGFALSILQMFYYFLVYFYYWEKKKYSNIENGIPHNFQKFAHNLHFETNFWLIKKNLVSSTEKIKLKIQNRFLKLFGS</sequence>
<evidence type="ECO:0000313" key="4">
    <source>
        <dbReference type="Proteomes" id="UP000177913"/>
    </source>
</evidence>
<keyword evidence="1" id="KW-0812">Transmembrane</keyword>
<dbReference type="SUPFAM" id="SSF53448">
    <property type="entry name" value="Nucleotide-diphospho-sugar transferases"/>
    <property type="match status" value="1"/>
</dbReference>
<dbReference type="AlphaFoldDB" id="A0A1F7GX74"/>
<feature type="transmembrane region" description="Helical" evidence="1">
    <location>
        <begin position="225"/>
        <end position="246"/>
    </location>
</feature>
<accession>A0A1F7GX74</accession>
<dbReference type="InterPro" id="IPR029044">
    <property type="entry name" value="Nucleotide-diphossugar_trans"/>
</dbReference>
<dbReference type="Pfam" id="PF00535">
    <property type="entry name" value="Glycos_transf_2"/>
    <property type="match status" value="1"/>
</dbReference>
<reference evidence="3 4" key="1">
    <citation type="journal article" date="2016" name="Nat. Commun.">
        <title>Thousands of microbial genomes shed light on interconnected biogeochemical processes in an aquifer system.</title>
        <authorList>
            <person name="Anantharaman K."/>
            <person name="Brown C.T."/>
            <person name="Hug L.A."/>
            <person name="Sharon I."/>
            <person name="Castelle C.J."/>
            <person name="Probst A.J."/>
            <person name="Thomas B.C."/>
            <person name="Singh A."/>
            <person name="Wilkins M.J."/>
            <person name="Karaoz U."/>
            <person name="Brodie E.L."/>
            <person name="Williams K.H."/>
            <person name="Hubbard S.S."/>
            <person name="Banfield J.F."/>
        </authorList>
    </citation>
    <scope>NUCLEOTIDE SEQUENCE [LARGE SCALE GENOMIC DNA]</scope>
</reference>
<organism evidence="3 4">
    <name type="scientific">Candidatus Roizmanbacteria bacterium RIFCSPHIGHO2_02_FULL_38_11</name>
    <dbReference type="NCBI Taxonomy" id="1802039"/>
    <lineage>
        <taxon>Bacteria</taxon>
        <taxon>Candidatus Roizmaniibacteriota</taxon>
    </lineage>
</organism>
<protein>
    <recommendedName>
        <fullName evidence="2">Glycosyltransferase 2-like domain-containing protein</fullName>
    </recommendedName>
</protein>
<dbReference type="Gene3D" id="3.90.550.10">
    <property type="entry name" value="Spore Coat Polysaccharide Biosynthesis Protein SpsA, Chain A"/>
    <property type="match status" value="1"/>
</dbReference>
<proteinExistence type="predicted"/>
<gene>
    <name evidence="3" type="ORF">A3C25_02075</name>
</gene>